<feature type="region of interest" description="Disordered" evidence="1">
    <location>
        <begin position="1"/>
        <end position="20"/>
    </location>
</feature>
<proteinExistence type="predicted"/>
<feature type="compositionally biased region" description="Basic and acidic residues" evidence="1">
    <location>
        <begin position="316"/>
        <end position="333"/>
    </location>
</feature>
<organism evidence="2 3">
    <name type="scientific">Miscanthus lutarioriparius</name>
    <dbReference type="NCBI Taxonomy" id="422564"/>
    <lineage>
        <taxon>Eukaryota</taxon>
        <taxon>Viridiplantae</taxon>
        <taxon>Streptophyta</taxon>
        <taxon>Embryophyta</taxon>
        <taxon>Tracheophyta</taxon>
        <taxon>Spermatophyta</taxon>
        <taxon>Magnoliopsida</taxon>
        <taxon>Liliopsida</taxon>
        <taxon>Poales</taxon>
        <taxon>Poaceae</taxon>
        <taxon>PACMAD clade</taxon>
        <taxon>Panicoideae</taxon>
        <taxon>Andropogonodae</taxon>
        <taxon>Andropogoneae</taxon>
        <taxon>Saccharinae</taxon>
        <taxon>Miscanthus</taxon>
    </lineage>
</organism>
<dbReference type="EMBL" id="CAJGYO010000001">
    <property type="protein sequence ID" value="CAD6204196.1"/>
    <property type="molecule type" value="Genomic_DNA"/>
</dbReference>
<reference evidence="2" key="1">
    <citation type="submission" date="2020-10" db="EMBL/GenBank/DDBJ databases">
        <authorList>
            <person name="Han B."/>
            <person name="Lu T."/>
            <person name="Zhao Q."/>
            <person name="Huang X."/>
            <person name="Zhao Y."/>
        </authorList>
    </citation>
    <scope>NUCLEOTIDE SEQUENCE</scope>
</reference>
<protein>
    <submittedName>
        <fullName evidence="2">Uncharacterized protein</fullName>
    </submittedName>
</protein>
<accession>A0A811ME47</accession>
<feature type="compositionally biased region" description="Polar residues" evidence="1">
    <location>
        <begin position="224"/>
        <end position="243"/>
    </location>
</feature>
<evidence type="ECO:0000313" key="3">
    <source>
        <dbReference type="Proteomes" id="UP000604825"/>
    </source>
</evidence>
<dbReference type="AlphaFoldDB" id="A0A811ME47"/>
<dbReference type="Proteomes" id="UP000604825">
    <property type="component" value="Unassembled WGS sequence"/>
</dbReference>
<feature type="compositionally biased region" description="Polar residues" evidence="1">
    <location>
        <begin position="141"/>
        <end position="152"/>
    </location>
</feature>
<dbReference type="PANTHER" id="PTHR32010:SF20">
    <property type="match status" value="1"/>
</dbReference>
<dbReference type="OrthoDB" id="10637792at2759"/>
<feature type="region of interest" description="Disordered" evidence="1">
    <location>
        <begin position="172"/>
        <end position="343"/>
    </location>
</feature>
<feature type="compositionally biased region" description="Polar residues" evidence="1">
    <location>
        <begin position="175"/>
        <end position="186"/>
    </location>
</feature>
<gene>
    <name evidence="2" type="ORF">NCGR_LOCUS2231</name>
</gene>
<sequence>MGDYAGSLSDARSERSLSASECITSRGFINKMSGEGSKPNDHRQSLSLAIGPSGIQEGSPCRDYASNGGVFQKIISRKEAQKIKKMQHLESPTMAASGPIIMRAVVPTAPGREVMTIGHYIKDDCVYGRKPNRKIKGKNQKGPSLSNVSKTGYTDGENVPGSSRMLLITMHTGKPGSSSQMALSSTSRHHVTLEDIEETSSPGCLPMEGKLKAPVGGDTERTDSTAPSSDKTSSLGNLANSSCVDREEQEKSMAPVAVDGDTEGTDSTATSSDKTSSQLGHLANSSCVDREEQKKDMAPVGGDTKDTDYTAPSSSDDDHLANSSCVDREEQKKAMAPVGGDTDTIHRFLHSTTIF</sequence>
<feature type="compositionally biased region" description="Low complexity" evidence="1">
    <location>
        <begin position="265"/>
        <end position="277"/>
    </location>
</feature>
<feature type="compositionally biased region" description="Basic and acidic residues" evidence="1">
    <location>
        <begin position="288"/>
        <end position="308"/>
    </location>
</feature>
<feature type="region of interest" description="Disordered" evidence="1">
    <location>
        <begin position="132"/>
        <end position="160"/>
    </location>
</feature>
<evidence type="ECO:0000313" key="2">
    <source>
        <dbReference type="EMBL" id="CAD6204196.1"/>
    </source>
</evidence>
<dbReference type="PANTHER" id="PTHR32010">
    <property type="entry name" value="PHOTOSYSTEM II STABILITY/ASSEMBLY FACTOR HCF136, CHLOROPLASTIC"/>
    <property type="match status" value="1"/>
</dbReference>
<keyword evidence="3" id="KW-1185">Reference proteome</keyword>
<comment type="caution">
    <text evidence="2">The sequence shown here is derived from an EMBL/GenBank/DDBJ whole genome shotgun (WGS) entry which is preliminary data.</text>
</comment>
<name>A0A811ME47_9POAL</name>
<evidence type="ECO:0000256" key="1">
    <source>
        <dbReference type="SAM" id="MobiDB-lite"/>
    </source>
</evidence>